<comment type="caution">
    <text evidence="2">The sequence shown here is derived from an EMBL/GenBank/DDBJ whole genome shotgun (WGS) entry which is preliminary data.</text>
</comment>
<evidence type="ECO:0000313" key="2">
    <source>
        <dbReference type="EMBL" id="EOD67395.1"/>
    </source>
</evidence>
<protein>
    <submittedName>
        <fullName evidence="2">Alkaline D-peptidase</fullName>
    </submittedName>
</protein>
<feature type="non-terminal residue" evidence="2">
    <location>
        <position position="71"/>
    </location>
</feature>
<dbReference type="EMBL" id="AOUO01000215">
    <property type="protein sequence ID" value="EOD67395.1"/>
    <property type="molecule type" value="Genomic_DNA"/>
</dbReference>
<sequence length="71" mass="7394">MIRSSIADAATGCVTTPEIPENTMQKSATPARPELQQALQAFVDAGFAAAQIRVHDEHGDWAGTAGVSELG</sequence>
<dbReference type="Proteomes" id="UP000014139">
    <property type="component" value="Unassembled WGS sequence"/>
</dbReference>
<evidence type="ECO:0000256" key="1">
    <source>
        <dbReference type="SAM" id="MobiDB-lite"/>
    </source>
</evidence>
<dbReference type="eggNOG" id="COG1680">
    <property type="taxonomic scope" value="Bacteria"/>
</dbReference>
<dbReference type="AlphaFoldDB" id="R1HV29"/>
<gene>
    <name evidence="2" type="ORF">H480_16600</name>
</gene>
<accession>R1HV29</accession>
<organism evidence="2 3">
    <name type="scientific">Amycolatopsis vancoresmycina DSM 44592</name>
    <dbReference type="NCBI Taxonomy" id="1292037"/>
    <lineage>
        <taxon>Bacteria</taxon>
        <taxon>Bacillati</taxon>
        <taxon>Actinomycetota</taxon>
        <taxon>Actinomycetes</taxon>
        <taxon>Pseudonocardiales</taxon>
        <taxon>Pseudonocardiaceae</taxon>
        <taxon>Amycolatopsis</taxon>
    </lineage>
</organism>
<feature type="region of interest" description="Disordered" evidence="1">
    <location>
        <begin position="1"/>
        <end position="31"/>
    </location>
</feature>
<keyword evidence="3" id="KW-1185">Reference proteome</keyword>
<evidence type="ECO:0000313" key="3">
    <source>
        <dbReference type="Proteomes" id="UP000014139"/>
    </source>
</evidence>
<name>R1HV29_9PSEU</name>
<proteinExistence type="predicted"/>
<reference evidence="2 3" key="1">
    <citation type="submission" date="2013-02" db="EMBL/GenBank/DDBJ databases">
        <title>Draft genome sequence of Amycolatopsis vancoresmycina strain DSM 44592T.</title>
        <authorList>
            <person name="Kumar S."/>
            <person name="Kaur N."/>
            <person name="Kaur C."/>
            <person name="Raghava G.P.S."/>
            <person name="Mayilraj S."/>
        </authorList>
    </citation>
    <scope>NUCLEOTIDE SEQUENCE [LARGE SCALE GENOMIC DNA]</scope>
    <source>
        <strain evidence="2 3">DSM 44592</strain>
    </source>
</reference>